<name>A0A8H6HMZ9_9AGAR</name>
<evidence type="ECO:0000256" key="1">
    <source>
        <dbReference type="ARBA" id="ARBA00004651"/>
    </source>
</evidence>
<evidence type="ECO:0000256" key="3">
    <source>
        <dbReference type="ARBA" id="ARBA00022692"/>
    </source>
</evidence>
<feature type="compositionally biased region" description="Low complexity" evidence="6">
    <location>
        <begin position="39"/>
        <end position="50"/>
    </location>
</feature>
<evidence type="ECO:0000256" key="6">
    <source>
        <dbReference type="SAM" id="MobiDB-lite"/>
    </source>
</evidence>
<dbReference type="InterPro" id="IPR052053">
    <property type="entry name" value="IM_YidH-like"/>
</dbReference>
<dbReference type="EMBL" id="JACGCI010000063">
    <property type="protein sequence ID" value="KAF6749425.1"/>
    <property type="molecule type" value="Genomic_DNA"/>
</dbReference>
<evidence type="ECO:0000313" key="9">
    <source>
        <dbReference type="EMBL" id="KAF6749425.1"/>
    </source>
</evidence>
<feature type="domain" description="DUF202" evidence="8">
    <location>
        <begin position="173"/>
        <end position="252"/>
    </location>
</feature>
<keyword evidence="10" id="KW-1185">Reference proteome</keyword>
<dbReference type="Pfam" id="PF02656">
    <property type="entry name" value="DUF202"/>
    <property type="match status" value="1"/>
</dbReference>
<evidence type="ECO:0000256" key="2">
    <source>
        <dbReference type="ARBA" id="ARBA00022475"/>
    </source>
</evidence>
<accession>A0A8H6HMZ9</accession>
<keyword evidence="5 7" id="KW-0472">Membrane</keyword>
<dbReference type="InterPro" id="IPR003807">
    <property type="entry name" value="DUF202"/>
</dbReference>
<evidence type="ECO:0000256" key="4">
    <source>
        <dbReference type="ARBA" id="ARBA00022989"/>
    </source>
</evidence>
<dbReference type="AlphaFoldDB" id="A0A8H6HMZ9"/>
<comment type="caution">
    <text evidence="9">The sequence shown here is derived from an EMBL/GenBank/DDBJ whole genome shotgun (WGS) entry which is preliminary data.</text>
</comment>
<evidence type="ECO:0000256" key="5">
    <source>
        <dbReference type="ARBA" id="ARBA00023136"/>
    </source>
</evidence>
<evidence type="ECO:0000313" key="10">
    <source>
        <dbReference type="Proteomes" id="UP000521943"/>
    </source>
</evidence>
<dbReference type="PANTHER" id="PTHR34187">
    <property type="entry name" value="FGR18P"/>
    <property type="match status" value="1"/>
</dbReference>
<keyword evidence="4 7" id="KW-1133">Transmembrane helix</keyword>
<organism evidence="9 10">
    <name type="scientific">Ephemerocybe angulata</name>
    <dbReference type="NCBI Taxonomy" id="980116"/>
    <lineage>
        <taxon>Eukaryota</taxon>
        <taxon>Fungi</taxon>
        <taxon>Dikarya</taxon>
        <taxon>Basidiomycota</taxon>
        <taxon>Agaricomycotina</taxon>
        <taxon>Agaricomycetes</taxon>
        <taxon>Agaricomycetidae</taxon>
        <taxon>Agaricales</taxon>
        <taxon>Agaricineae</taxon>
        <taxon>Psathyrellaceae</taxon>
        <taxon>Ephemerocybe</taxon>
    </lineage>
</organism>
<dbReference type="PANTHER" id="PTHR34187:SF2">
    <property type="entry name" value="DUF202 DOMAIN-CONTAINING PROTEIN"/>
    <property type="match status" value="1"/>
</dbReference>
<feature type="transmembrane region" description="Helical" evidence="7">
    <location>
        <begin position="231"/>
        <end position="251"/>
    </location>
</feature>
<dbReference type="Proteomes" id="UP000521943">
    <property type="component" value="Unassembled WGS sequence"/>
</dbReference>
<protein>
    <recommendedName>
        <fullName evidence="8">DUF202 domain-containing protein</fullName>
    </recommendedName>
</protein>
<evidence type="ECO:0000259" key="8">
    <source>
        <dbReference type="Pfam" id="PF02656"/>
    </source>
</evidence>
<evidence type="ECO:0000256" key="7">
    <source>
        <dbReference type="SAM" id="Phobius"/>
    </source>
</evidence>
<sequence length="294" mass="31735">MDQQAPAMKDLMQHLPLDKDIDEGTCAPSSTPIRHSDSESSGPSRSRSPPKIVSHFMAHSLGAPLHASEKTSSVPRPVSGYGTETPSDEVDGSTVTEEKRQDSSVRAGEKRGRRHILRRPYGGSTAKRHSKRSSDSAHAGGDSKKTKYGWIRRLRQSRYSPTIVLKNSGSVARDHLASERTFLAYVRTSMGLASMGVALVQLFAIADITSHVTGGKVPATSPNVQKFARPLGALTIALSLVVLLIGVWRYFKIQFSLPGGYFPVARVSAVFTSFVFTAIVVTIFGAVLSGRTIS</sequence>
<feature type="transmembrane region" description="Helical" evidence="7">
    <location>
        <begin position="263"/>
        <end position="288"/>
    </location>
</feature>
<comment type="subcellular location">
    <subcellularLocation>
        <location evidence="1">Cell membrane</location>
        <topology evidence="1">Multi-pass membrane protein</topology>
    </subcellularLocation>
</comment>
<dbReference type="OrthoDB" id="199599at2759"/>
<gene>
    <name evidence="9" type="ORF">DFP72DRAFT_542566</name>
</gene>
<reference evidence="9 10" key="1">
    <citation type="submission" date="2020-07" db="EMBL/GenBank/DDBJ databases">
        <title>Comparative genomics of pyrophilous fungi reveals a link between fire events and developmental genes.</title>
        <authorList>
            <consortium name="DOE Joint Genome Institute"/>
            <person name="Steindorff A.S."/>
            <person name="Carver A."/>
            <person name="Calhoun S."/>
            <person name="Stillman K."/>
            <person name="Liu H."/>
            <person name="Lipzen A."/>
            <person name="Pangilinan J."/>
            <person name="Labutti K."/>
            <person name="Bruns T.D."/>
            <person name="Grigoriev I.V."/>
        </authorList>
    </citation>
    <scope>NUCLEOTIDE SEQUENCE [LARGE SCALE GENOMIC DNA]</scope>
    <source>
        <strain evidence="9 10">CBS 144469</strain>
    </source>
</reference>
<dbReference type="GO" id="GO:0005886">
    <property type="term" value="C:plasma membrane"/>
    <property type="evidence" value="ECO:0007669"/>
    <property type="project" value="UniProtKB-SubCell"/>
</dbReference>
<feature type="compositionally biased region" description="Basic and acidic residues" evidence="6">
    <location>
        <begin position="96"/>
        <end position="110"/>
    </location>
</feature>
<proteinExistence type="predicted"/>
<feature type="region of interest" description="Disordered" evidence="6">
    <location>
        <begin position="1"/>
        <end position="144"/>
    </location>
</feature>
<keyword evidence="2" id="KW-1003">Cell membrane</keyword>
<keyword evidence="3 7" id="KW-0812">Transmembrane</keyword>